<dbReference type="InterPro" id="IPR036514">
    <property type="entry name" value="SGNH_hydro_sf"/>
</dbReference>
<sequence length="272" mass="28541">MKTRLTAVAVGVMTALSAGLTTTPAHADETTYYVAVGDSLSVGAQPGKGPTDEGYTDNLYAALKAKNPGLKLVKLGCGGETTSTMLNGGICTYSEGSQMKAAEAFLSQHKAQVRYVTLDVGANDTACFLDGDIACGLKGIGTIITNLPQIATRLKKAGGDAPTYAAMTYYDPGLATWVTGGQAIAIASVPLVDVFNTWEQTVYRVGGFKVADVNATFATHDFATKVTLPTYGEIPLNVARICTWTYQCAKNDGHATPEGYRQIADTFLLAVS</sequence>
<dbReference type="SUPFAM" id="SSF52266">
    <property type="entry name" value="SGNH hydrolase"/>
    <property type="match status" value="1"/>
</dbReference>
<dbReference type="EMBL" id="JAGEOJ010000023">
    <property type="protein sequence ID" value="MBO2454002.1"/>
    <property type="molecule type" value="Genomic_DNA"/>
</dbReference>
<protein>
    <submittedName>
        <fullName evidence="3">SGNH/GDSL hydrolase family protein</fullName>
    </submittedName>
</protein>
<feature type="chain" id="PRO_5037073987" evidence="1">
    <location>
        <begin position="28"/>
        <end position="272"/>
    </location>
</feature>
<feature type="signal peptide" evidence="1">
    <location>
        <begin position="1"/>
        <end position="27"/>
    </location>
</feature>
<dbReference type="AlphaFoldDB" id="A0A939PJF1"/>
<proteinExistence type="predicted"/>
<dbReference type="CDD" id="cd00229">
    <property type="entry name" value="SGNH_hydrolase"/>
    <property type="match status" value="1"/>
</dbReference>
<evidence type="ECO:0000256" key="1">
    <source>
        <dbReference type="SAM" id="SignalP"/>
    </source>
</evidence>
<keyword evidence="4" id="KW-1185">Reference proteome</keyword>
<evidence type="ECO:0000259" key="2">
    <source>
        <dbReference type="Pfam" id="PF13472"/>
    </source>
</evidence>
<keyword evidence="3" id="KW-0378">Hydrolase</keyword>
<reference evidence="3" key="1">
    <citation type="submission" date="2021-03" db="EMBL/GenBank/DDBJ databases">
        <authorList>
            <person name="Kanchanasin P."/>
            <person name="Saeng-In P."/>
            <person name="Phongsopitanun W."/>
            <person name="Yuki M."/>
            <person name="Kudo T."/>
            <person name="Ohkuma M."/>
            <person name="Tanasupawat S."/>
        </authorList>
    </citation>
    <scope>NUCLEOTIDE SEQUENCE</scope>
    <source>
        <strain evidence="3">GKU 128</strain>
    </source>
</reference>
<dbReference type="RefSeq" id="WP_208262071.1">
    <property type="nucleotide sequence ID" value="NZ_JAGEOJ010000023.1"/>
</dbReference>
<dbReference type="Pfam" id="PF13472">
    <property type="entry name" value="Lipase_GDSL_2"/>
    <property type="match status" value="1"/>
</dbReference>
<dbReference type="GO" id="GO:0016787">
    <property type="term" value="F:hydrolase activity"/>
    <property type="evidence" value="ECO:0007669"/>
    <property type="project" value="UniProtKB-KW"/>
</dbReference>
<comment type="caution">
    <text evidence="3">The sequence shown here is derived from an EMBL/GenBank/DDBJ whole genome shotgun (WGS) entry which is preliminary data.</text>
</comment>
<evidence type="ECO:0000313" key="4">
    <source>
        <dbReference type="Proteomes" id="UP000669179"/>
    </source>
</evidence>
<gene>
    <name evidence="3" type="ORF">J4573_43420</name>
</gene>
<dbReference type="Proteomes" id="UP000669179">
    <property type="component" value="Unassembled WGS sequence"/>
</dbReference>
<accession>A0A939PJF1</accession>
<keyword evidence="1" id="KW-0732">Signal</keyword>
<feature type="domain" description="SGNH hydrolase-type esterase" evidence="2">
    <location>
        <begin position="35"/>
        <end position="261"/>
    </location>
</feature>
<dbReference type="Gene3D" id="3.40.50.1110">
    <property type="entry name" value="SGNH hydrolase"/>
    <property type="match status" value="1"/>
</dbReference>
<evidence type="ECO:0000313" key="3">
    <source>
        <dbReference type="EMBL" id="MBO2454002.1"/>
    </source>
</evidence>
<dbReference type="InterPro" id="IPR013830">
    <property type="entry name" value="SGNH_hydro"/>
</dbReference>
<organism evidence="3 4">
    <name type="scientific">Actinomadura barringtoniae</name>
    <dbReference type="NCBI Taxonomy" id="1427535"/>
    <lineage>
        <taxon>Bacteria</taxon>
        <taxon>Bacillati</taxon>
        <taxon>Actinomycetota</taxon>
        <taxon>Actinomycetes</taxon>
        <taxon>Streptosporangiales</taxon>
        <taxon>Thermomonosporaceae</taxon>
        <taxon>Actinomadura</taxon>
    </lineage>
</organism>
<name>A0A939PJF1_9ACTN</name>